<evidence type="ECO:0000313" key="4">
    <source>
        <dbReference type="EMBL" id="KAJ8940809.1"/>
    </source>
</evidence>
<proteinExistence type="predicted"/>
<keyword evidence="1" id="KW-0433">Leucine-rich repeat</keyword>
<dbReference type="SUPFAM" id="SSF52058">
    <property type="entry name" value="L domain-like"/>
    <property type="match status" value="1"/>
</dbReference>
<dbReference type="EMBL" id="JANEYF010002946">
    <property type="protein sequence ID" value="KAJ8940809.1"/>
    <property type="molecule type" value="Genomic_DNA"/>
</dbReference>
<feature type="transmembrane region" description="Helical" evidence="3">
    <location>
        <begin position="1062"/>
        <end position="1081"/>
    </location>
</feature>
<dbReference type="InterPro" id="IPR050333">
    <property type="entry name" value="SLRP"/>
</dbReference>
<dbReference type="InterPro" id="IPR032675">
    <property type="entry name" value="LRR_dom_sf"/>
</dbReference>
<accession>A0AAV8XQP2</accession>
<keyword evidence="2" id="KW-0677">Repeat</keyword>
<protein>
    <submittedName>
        <fullName evidence="4">Uncharacterized protein</fullName>
    </submittedName>
</protein>
<evidence type="ECO:0000256" key="2">
    <source>
        <dbReference type="ARBA" id="ARBA00022737"/>
    </source>
</evidence>
<dbReference type="Gene3D" id="3.80.10.10">
    <property type="entry name" value="Ribonuclease Inhibitor"/>
    <property type="match status" value="2"/>
</dbReference>
<organism evidence="4 5">
    <name type="scientific">Rhamnusium bicolor</name>
    <dbReference type="NCBI Taxonomy" id="1586634"/>
    <lineage>
        <taxon>Eukaryota</taxon>
        <taxon>Metazoa</taxon>
        <taxon>Ecdysozoa</taxon>
        <taxon>Arthropoda</taxon>
        <taxon>Hexapoda</taxon>
        <taxon>Insecta</taxon>
        <taxon>Pterygota</taxon>
        <taxon>Neoptera</taxon>
        <taxon>Endopterygota</taxon>
        <taxon>Coleoptera</taxon>
        <taxon>Polyphaga</taxon>
        <taxon>Cucujiformia</taxon>
        <taxon>Chrysomeloidea</taxon>
        <taxon>Cerambycidae</taxon>
        <taxon>Lepturinae</taxon>
        <taxon>Rhagiini</taxon>
        <taxon>Rhamnusium</taxon>
    </lineage>
</organism>
<keyword evidence="3" id="KW-1133">Transmembrane helix</keyword>
<evidence type="ECO:0000256" key="3">
    <source>
        <dbReference type="SAM" id="Phobius"/>
    </source>
</evidence>
<dbReference type="Gene3D" id="2.40.70.10">
    <property type="entry name" value="Acid Proteases"/>
    <property type="match status" value="1"/>
</dbReference>
<comment type="caution">
    <text evidence="4">The sequence shown here is derived from an EMBL/GenBank/DDBJ whole genome shotgun (WGS) entry which is preliminary data.</text>
</comment>
<keyword evidence="3" id="KW-0812">Transmembrane</keyword>
<dbReference type="Proteomes" id="UP001162156">
    <property type="component" value="Unassembled WGS sequence"/>
</dbReference>
<dbReference type="PANTHER" id="PTHR45712:SF22">
    <property type="entry name" value="INSULIN-LIKE GROWTH FACTOR-BINDING PROTEIN COMPLEX ACID LABILE SUBUNIT"/>
    <property type="match status" value="1"/>
</dbReference>
<gene>
    <name evidence="4" type="ORF">NQ314_010567</name>
</gene>
<keyword evidence="5" id="KW-1185">Reference proteome</keyword>
<dbReference type="InterPro" id="IPR003591">
    <property type="entry name" value="Leu-rich_rpt_typical-subtyp"/>
</dbReference>
<keyword evidence="3" id="KW-0472">Membrane</keyword>
<dbReference type="AlphaFoldDB" id="A0AAV8XQP2"/>
<dbReference type="InterPro" id="IPR001611">
    <property type="entry name" value="Leu-rich_rpt"/>
</dbReference>
<dbReference type="PANTHER" id="PTHR45712">
    <property type="entry name" value="AGAP008170-PA"/>
    <property type="match status" value="1"/>
</dbReference>
<evidence type="ECO:0000256" key="1">
    <source>
        <dbReference type="ARBA" id="ARBA00022614"/>
    </source>
</evidence>
<dbReference type="Pfam" id="PF13855">
    <property type="entry name" value="LRR_8"/>
    <property type="match status" value="3"/>
</dbReference>
<sequence>MSLNDDFERFQRLHNPGAQYNADTDSVYEDTSNENAHWATGGVSIDVPNPKQTVSDVERLLNFMVQENRRRDDLMERLFSRMSPSPAESASSQSTAYHIMPDLSKSISTFDGEGGSSEARAWFNTIKSMQQLHNWPGSFALEAARANLRGGALHWFNSRSEQLNSWEFFSDTREQLLVGLWSKELCSLVAAMPEKDKDTDDLLHDILSQEKFLQQRYERVKANKIMNPQVDKKINDRQKFNPEKKQDITQARESIVTTKSEQGQRRLPARNAEARVTLKKIEDDNLKYFKEARIGGKSIQSYVDQGSKCVLLRKSDADDLELVYEPVDTKIVIKGYGSGKVNPYGKIQAEIEVDEAKAKTEILIVPNDAQNIPLLIGQPFTEQKHIVIVRRRSTLRLFNEPLVTEEQDDETKISLCAKDKIVIPPNYVGFVTMMTEPPTLNDLYIETHIKDNKILPRCIARPDEQYEVTLPINNLSQQDIVMEQGENVLRANNCEENQDDHAILIEVCTVDKDEFSRVKKILSQCEIGEDVTQNQREKLEELIGDFSHTFDLSVNEIGCYMDTKMEIALTSEEKITYRPYRLGKVRGRTLGQMADCKQRSLVNLNLTIFSTYYIVRLVVGIETEMERDGLQVDCAVMQKAIWAILLLTTAVDYQFVSSAYVSYNDLMKCSYGERGSLTATCVNATASYFKTTSYRFDQLDETLRCMNCTLKTLDSGTFDISGNQIRNLDLTKSQIETMKQKSFVGLIFLENLDLSYNSIRSIYPGTFTGVKKIKYINLSNNQINILSDDGFQELLNLEILNLENNTIQTISTRAFSGLAKLRELNLKNNQIMSLKGTEFFNLTALLEINLANNKLQSPVIEFHEQSVLRRLLLQNNLIDKIAPRFLKGLHALENLDLSYNQINEVNQKTLQSLYNLRNLNISYNKLTTFQTGTYSGLPQLEILNCSHNNIDNIEITGVFSLHSLHALDLSYNSISDLDYVGLISRLPRLSYLRLDSNLLHCDLENEMNTYFAEDNFKFVLYDNSLGSTKCVDTPSTHTRITEPDEFMAEITPIKKGISSAEITIIVLICIIFVCIGFLFYLQFRTYQELRFSTPNRATSSVHLMSTDLDA</sequence>
<dbReference type="FunFam" id="3.80.10.10:FF:001164">
    <property type="entry name" value="GH01279p"/>
    <property type="match status" value="1"/>
</dbReference>
<reference evidence="4" key="1">
    <citation type="journal article" date="2023" name="Insect Mol. Biol.">
        <title>Genome sequencing provides insights into the evolution of gene families encoding plant cell wall-degrading enzymes in longhorned beetles.</title>
        <authorList>
            <person name="Shin N.R."/>
            <person name="Okamura Y."/>
            <person name="Kirsch R."/>
            <person name="Pauchet Y."/>
        </authorList>
    </citation>
    <scope>NUCLEOTIDE SEQUENCE</scope>
    <source>
        <strain evidence="4">RBIC_L_NR</strain>
    </source>
</reference>
<dbReference type="InterPro" id="IPR021109">
    <property type="entry name" value="Peptidase_aspartic_dom_sf"/>
</dbReference>
<name>A0AAV8XQP2_9CUCU</name>
<dbReference type="SMART" id="SM00369">
    <property type="entry name" value="LRR_TYP"/>
    <property type="match status" value="9"/>
</dbReference>
<dbReference type="PROSITE" id="PS51450">
    <property type="entry name" value="LRR"/>
    <property type="match status" value="5"/>
</dbReference>
<evidence type="ECO:0000313" key="5">
    <source>
        <dbReference type="Proteomes" id="UP001162156"/>
    </source>
</evidence>